<evidence type="ECO:0000256" key="7">
    <source>
        <dbReference type="ARBA" id="ARBA00022741"/>
    </source>
</evidence>
<evidence type="ECO:0000259" key="14">
    <source>
        <dbReference type="PROSITE" id="PS50885"/>
    </source>
</evidence>
<comment type="catalytic activity">
    <reaction evidence="1">
        <text>ATP + protein L-histidine = ADP + protein N-phospho-L-histidine.</text>
        <dbReference type="EC" id="2.7.13.3"/>
    </reaction>
</comment>
<dbReference type="InterPro" id="IPR003661">
    <property type="entry name" value="HisK_dim/P_dom"/>
</dbReference>
<keyword evidence="4" id="KW-1003">Cell membrane</keyword>
<dbReference type="Gene3D" id="1.10.287.130">
    <property type="match status" value="1"/>
</dbReference>
<dbReference type="PROSITE" id="PS50109">
    <property type="entry name" value="HIS_KIN"/>
    <property type="match status" value="1"/>
</dbReference>
<gene>
    <name evidence="15" type="ORF">M5X16_22230</name>
    <name evidence="16" type="ORF">PC41400_04395</name>
</gene>
<feature type="domain" description="Histidine kinase" evidence="13">
    <location>
        <begin position="137"/>
        <end position="352"/>
    </location>
</feature>
<evidence type="ECO:0000313" key="17">
    <source>
        <dbReference type="Proteomes" id="UP000288943"/>
    </source>
</evidence>
<evidence type="ECO:0000256" key="2">
    <source>
        <dbReference type="ARBA" id="ARBA00004651"/>
    </source>
</evidence>
<evidence type="ECO:0000256" key="8">
    <source>
        <dbReference type="ARBA" id="ARBA00022777"/>
    </source>
</evidence>
<evidence type="ECO:0000256" key="12">
    <source>
        <dbReference type="SAM" id="Phobius"/>
    </source>
</evidence>
<dbReference type="InterPro" id="IPR050736">
    <property type="entry name" value="Sensor_HK_Regulatory"/>
</dbReference>
<dbReference type="InterPro" id="IPR036890">
    <property type="entry name" value="HATPase_C_sf"/>
</dbReference>
<keyword evidence="12" id="KW-0812">Transmembrane</keyword>
<proteinExistence type="predicted"/>
<dbReference type="Gene3D" id="3.30.565.10">
    <property type="entry name" value="Histidine kinase-like ATPase, C-terminal domain"/>
    <property type="match status" value="1"/>
</dbReference>
<keyword evidence="11 12" id="KW-0472">Membrane</keyword>
<feature type="domain" description="HAMP" evidence="14">
    <location>
        <begin position="82"/>
        <end position="129"/>
    </location>
</feature>
<dbReference type="InterPro" id="IPR004358">
    <property type="entry name" value="Sig_transdc_His_kin-like_C"/>
</dbReference>
<dbReference type="SUPFAM" id="SSF55874">
    <property type="entry name" value="ATPase domain of HSP90 chaperone/DNA topoisomerase II/histidine kinase"/>
    <property type="match status" value="1"/>
</dbReference>
<dbReference type="InterPro" id="IPR003660">
    <property type="entry name" value="HAMP_dom"/>
</dbReference>
<keyword evidence="5" id="KW-0597">Phosphoprotein</keyword>
<evidence type="ECO:0000256" key="9">
    <source>
        <dbReference type="ARBA" id="ARBA00022840"/>
    </source>
</evidence>
<organism evidence="16 17">
    <name type="scientific">Paenibacillus chitinolyticus</name>
    <dbReference type="NCBI Taxonomy" id="79263"/>
    <lineage>
        <taxon>Bacteria</taxon>
        <taxon>Bacillati</taxon>
        <taxon>Bacillota</taxon>
        <taxon>Bacilli</taxon>
        <taxon>Bacillales</taxon>
        <taxon>Paenibacillaceae</taxon>
        <taxon>Paenibacillus</taxon>
    </lineage>
</organism>
<dbReference type="CDD" id="cd06225">
    <property type="entry name" value="HAMP"/>
    <property type="match status" value="1"/>
</dbReference>
<sequence>MRKSSAARVRTAVLILLTATAIMLLCTYAAYTGLPYLYSLLGAEPAPYWRQAIFATVFFILFVGCVGAISSLMSKRHMIVWDTIQDAMRRIAKGDFSVSIDLPMDEKDRLGTIVSNVNQMAVELGALEKMRQEFISNVSHEIQSPLTSIQGFAKAIKQENLSPEARLRYITIIETESERLSKISDNLLKLTSLESKHHPFEQIPYRLDKQLRNVVLASEPKWLEKKLDMEVELEPLAVRADRDLMSQVWINLLSNAIKFTPEGGTIRIGLSAGEGRARVSVADTGIGLTEEDRLHVLERFYKADKSRTSSGGGSGLGLSIVQKIVEMHGGEISVESRLGEGTVFLVTLPLEVQEPDA</sequence>
<evidence type="ECO:0000256" key="5">
    <source>
        <dbReference type="ARBA" id="ARBA00022553"/>
    </source>
</evidence>
<comment type="subcellular location">
    <subcellularLocation>
        <location evidence="2">Cell membrane</location>
        <topology evidence="2">Multi-pass membrane protein</topology>
    </subcellularLocation>
</comment>
<dbReference type="OrthoDB" id="9813151at2"/>
<dbReference type="CDD" id="cd00082">
    <property type="entry name" value="HisKA"/>
    <property type="match status" value="1"/>
</dbReference>
<evidence type="ECO:0000259" key="13">
    <source>
        <dbReference type="PROSITE" id="PS50109"/>
    </source>
</evidence>
<dbReference type="GO" id="GO:0005886">
    <property type="term" value="C:plasma membrane"/>
    <property type="evidence" value="ECO:0007669"/>
    <property type="project" value="UniProtKB-SubCell"/>
</dbReference>
<dbReference type="AlphaFoldDB" id="A0A410WRB2"/>
<dbReference type="SUPFAM" id="SSF47384">
    <property type="entry name" value="Homodimeric domain of signal transducing histidine kinase"/>
    <property type="match status" value="1"/>
</dbReference>
<dbReference type="PROSITE" id="PS50885">
    <property type="entry name" value="HAMP"/>
    <property type="match status" value="1"/>
</dbReference>
<dbReference type="CDD" id="cd00075">
    <property type="entry name" value="HATPase"/>
    <property type="match status" value="1"/>
</dbReference>
<dbReference type="InterPro" id="IPR036097">
    <property type="entry name" value="HisK_dim/P_sf"/>
</dbReference>
<dbReference type="InterPro" id="IPR005467">
    <property type="entry name" value="His_kinase_dom"/>
</dbReference>
<dbReference type="KEGG" id="pchi:PC41400_04395"/>
<keyword evidence="18" id="KW-1185">Reference proteome</keyword>
<evidence type="ECO:0000256" key="6">
    <source>
        <dbReference type="ARBA" id="ARBA00022679"/>
    </source>
</evidence>
<evidence type="ECO:0000313" key="15">
    <source>
        <dbReference type="EMBL" id="MCY9598472.1"/>
    </source>
</evidence>
<dbReference type="EMBL" id="CP026520">
    <property type="protein sequence ID" value="QAV16966.1"/>
    <property type="molecule type" value="Genomic_DNA"/>
</dbReference>
<dbReference type="FunFam" id="3.30.565.10:FF:000006">
    <property type="entry name" value="Sensor histidine kinase WalK"/>
    <property type="match status" value="1"/>
</dbReference>
<protein>
    <recommendedName>
        <fullName evidence="3">histidine kinase</fullName>
        <ecNumber evidence="3">2.7.13.3</ecNumber>
    </recommendedName>
</protein>
<dbReference type="PANTHER" id="PTHR43711">
    <property type="entry name" value="TWO-COMPONENT HISTIDINE KINASE"/>
    <property type="match status" value="1"/>
</dbReference>
<dbReference type="EC" id="2.7.13.3" evidence="3"/>
<dbReference type="GeneID" id="95374056"/>
<feature type="transmembrane region" description="Helical" evidence="12">
    <location>
        <begin position="51"/>
        <end position="69"/>
    </location>
</feature>
<evidence type="ECO:0000256" key="3">
    <source>
        <dbReference type="ARBA" id="ARBA00012438"/>
    </source>
</evidence>
<dbReference type="PANTHER" id="PTHR43711:SF1">
    <property type="entry name" value="HISTIDINE KINASE 1"/>
    <property type="match status" value="1"/>
</dbReference>
<accession>A0A410WRB2</accession>
<evidence type="ECO:0000256" key="11">
    <source>
        <dbReference type="ARBA" id="ARBA00023136"/>
    </source>
</evidence>
<reference evidence="15 18" key="2">
    <citation type="submission" date="2022-05" db="EMBL/GenBank/DDBJ databases">
        <title>Genome Sequencing of Bee-Associated Microbes.</title>
        <authorList>
            <person name="Dunlap C."/>
        </authorList>
    </citation>
    <scope>NUCLEOTIDE SEQUENCE [LARGE SCALE GENOMIC DNA]</scope>
    <source>
        <strain evidence="15 18">NRRL B-23120</strain>
    </source>
</reference>
<dbReference type="GO" id="GO:0000155">
    <property type="term" value="F:phosphorelay sensor kinase activity"/>
    <property type="evidence" value="ECO:0007669"/>
    <property type="project" value="InterPro"/>
</dbReference>
<keyword evidence="12" id="KW-1133">Transmembrane helix</keyword>
<keyword evidence="8 16" id="KW-0418">Kinase</keyword>
<name>A0A410WRB2_9BACL</name>
<dbReference type="Pfam" id="PF02518">
    <property type="entry name" value="HATPase_c"/>
    <property type="match status" value="1"/>
</dbReference>
<keyword evidence="10" id="KW-0902">Two-component regulatory system</keyword>
<dbReference type="Pfam" id="PF00512">
    <property type="entry name" value="HisKA"/>
    <property type="match status" value="1"/>
</dbReference>
<keyword evidence="7" id="KW-0547">Nucleotide-binding</keyword>
<keyword evidence="9" id="KW-0067">ATP-binding</keyword>
<dbReference type="FunFam" id="1.10.287.130:FF:000001">
    <property type="entry name" value="Two-component sensor histidine kinase"/>
    <property type="match status" value="1"/>
</dbReference>
<feature type="transmembrane region" description="Helical" evidence="12">
    <location>
        <begin position="12"/>
        <end position="31"/>
    </location>
</feature>
<keyword evidence="6" id="KW-0808">Transferase</keyword>
<dbReference type="PRINTS" id="PR00344">
    <property type="entry name" value="BCTRLSENSOR"/>
</dbReference>
<dbReference type="SMART" id="SM00388">
    <property type="entry name" value="HisKA"/>
    <property type="match status" value="1"/>
</dbReference>
<reference evidence="16 17" key="1">
    <citation type="submission" date="2018-01" db="EMBL/GenBank/DDBJ databases">
        <title>The whole genome sequencing and assembly of Paenibacillus chitinolyticus KCCM 41400 strain.</title>
        <authorList>
            <person name="Kim J.-Y."/>
            <person name="Park M.-K."/>
            <person name="Lee Y.-J."/>
            <person name="Yi H."/>
            <person name="Bahn Y.-S."/>
            <person name="Kim J.F."/>
            <person name="Lee D.-W."/>
        </authorList>
    </citation>
    <scope>NUCLEOTIDE SEQUENCE [LARGE SCALE GENOMIC DNA]</scope>
    <source>
        <strain evidence="16 17">KCCM 41400</strain>
    </source>
</reference>
<dbReference type="SMART" id="SM00387">
    <property type="entry name" value="HATPase_c"/>
    <property type="match status" value="1"/>
</dbReference>
<dbReference type="GO" id="GO:0005524">
    <property type="term" value="F:ATP binding"/>
    <property type="evidence" value="ECO:0007669"/>
    <property type="project" value="UniProtKB-KW"/>
</dbReference>
<dbReference type="Proteomes" id="UP001527202">
    <property type="component" value="Unassembled WGS sequence"/>
</dbReference>
<evidence type="ECO:0000256" key="4">
    <source>
        <dbReference type="ARBA" id="ARBA00022475"/>
    </source>
</evidence>
<evidence type="ECO:0000313" key="16">
    <source>
        <dbReference type="EMBL" id="QAV16966.1"/>
    </source>
</evidence>
<evidence type="ECO:0000256" key="10">
    <source>
        <dbReference type="ARBA" id="ARBA00023012"/>
    </source>
</evidence>
<evidence type="ECO:0000313" key="18">
    <source>
        <dbReference type="Proteomes" id="UP001527202"/>
    </source>
</evidence>
<evidence type="ECO:0000256" key="1">
    <source>
        <dbReference type="ARBA" id="ARBA00000085"/>
    </source>
</evidence>
<dbReference type="Proteomes" id="UP000288943">
    <property type="component" value="Chromosome"/>
</dbReference>
<dbReference type="EMBL" id="JAMDMJ010000031">
    <property type="protein sequence ID" value="MCY9598472.1"/>
    <property type="molecule type" value="Genomic_DNA"/>
</dbReference>
<dbReference type="InterPro" id="IPR003594">
    <property type="entry name" value="HATPase_dom"/>
</dbReference>
<dbReference type="RefSeq" id="WP_042231979.1">
    <property type="nucleotide sequence ID" value="NZ_CP026520.1"/>
</dbReference>
<dbReference type="Gene3D" id="6.10.340.10">
    <property type="match status" value="1"/>
</dbReference>